<dbReference type="AlphaFoldDB" id="A0A329X6S6"/>
<dbReference type="EMBL" id="JAQMFO010000025">
    <property type="protein sequence ID" value="MDB6373469.1"/>
    <property type="molecule type" value="Genomic_DNA"/>
</dbReference>
<reference evidence="3" key="1">
    <citation type="submission" date="2017-08" db="EMBL/GenBank/DDBJ databases">
        <authorList>
            <person name="de Groot N.N."/>
        </authorList>
    </citation>
    <scope>NUCLEOTIDE SEQUENCE</scope>
    <source>
        <strain evidence="3">LJ24-63</strain>
    </source>
</reference>
<dbReference type="Proteomes" id="UP001212996">
    <property type="component" value="Unassembled WGS sequence"/>
</dbReference>
<keyword evidence="5" id="KW-1185">Reference proteome</keyword>
<proteinExistence type="predicted"/>
<dbReference type="Proteomes" id="UP000250919">
    <property type="component" value="Unassembled WGS sequence"/>
</dbReference>
<name>A0A329X6S6_9GAMM</name>
<evidence type="ECO:0000313" key="5">
    <source>
        <dbReference type="Proteomes" id="UP000466619"/>
    </source>
</evidence>
<evidence type="ECO:0008006" key="6">
    <source>
        <dbReference type="Google" id="ProtNLM"/>
    </source>
</evidence>
<dbReference type="Proteomes" id="UP000466619">
    <property type="component" value="Unassembled WGS sequence"/>
</dbReference>
<evidence type="ECO:0000313" key="4">
    <source>
        <dbReference type="Proteomes" id="UP000250919"/>
    </source>
</evidence>
<dbReference type="Gene3D" id="3.40.50.150">
    <property type="entry name" value="Vaccinia Virus protein VP39"/>
    <property type="match status" value="1"/>
</dbReference>
<dbReference type="GeneID" id="88806585"/>
<dbReference type="SUPFAM" id="SSF53335">
    <property type="entry name" value="S-adenosyl-L-methionine-dependent methyltransferases"/>
    <property type="match status" value="1"/>
</dbReference>
<evidence type="ECO:0000313" key="1">
    <source>
        <dbReference type="EMBL" id="MDB6373469.1"/>
    </source>
</evidence>
<dbReference type="RefSeq" id="WP_112895480.1">
    <property type="nucleotide sequence ID" value="NZ_CAWNYH010000018.1"/>
</dbReference>
<gene>
    <name evidence="3" type="ORF">CKY02_12025</name>
    <name evidence="2" type="ORF">GPY48_13145</name>
    <name evidence="1" type="ORF">PH362_16395</name>
</gene>
<dbReference type="InterPro" id="IPR029063">
    <property type="entry name" value="SAM-dependent_MTases_sf"/>
</dbReference>
<organism evidence="3 4">
    <name type="scientific">Photorhabdus bodei</name>
    <dbReference type="NCBI Taxonomy" id="2029681"/>
    <lineage>
        <taxon>Bacteria</taxon>
        <taxon>Pseudomonadati</taxon>
        <taxon>Pseudomonadota</taxon>
        <taxon>Gammaproteobacteria</taxon>
        <taxon>Enterobacterales</taxon>
        <taxon>Morganellaceae</taxon>
        <taxon>Photorhabdus</taxon>
    </lineage>
</organism>
<accession>A0A329X6S6</accession>
<dbReference type="EMBL" id="WSFC01000026">
    <property type="protein sequence ID" value="NDL04130.1"/>
    <property type="molecule type" value="Genomic_DNA"/>
</dbReference>
<reference evidence="1" key="4">
    <citation type="submission" date="2023-01" db="EMBL/GenBank/DDBJ databases">
        <title>Genome sequencing of Photorhabdus bodei 09-20.</title>
        <authorList>
            <person name="Kalindamar S."/>
            <person name="Kumru S."/>
        </authorList>
    </citation>
    <scope>NUCLEOTIDE SEQUENCE</scope>
    <source>
        <strain evidence="1">09-20</strain>
    </source>
</reference>
<evidence type="ECO:0000313" key="2">
    <source>
        <dbReference type="EMBL" id="NDL04130.1"/>
    </source>
</evidence>
<comment type="caution">
    <text evidence="3">The sequence shown here is derived from an EMBL/GenBank/DDBJ whole genome shotgun (WGS) entry which is preliminary data.</text>
</comment>
<evidence type="ECO:0000313" key="3">
    <source>
        <dbReference type="EMBL" id="RAX12165.1"/>
    </source>
</evidence>
<sequence length="274" mass="31798">MSISISTLNYLCELKKNHDIQGNILTLGKQMVFFDYDTLNRVLKEKDIPNCNVNKSCEFSQDFEHLKFVEPYSQYCNDKAVISSLFGVSPKVMDITDESYVDFRQDLNYKVGNCYEQKFSFILDAGTIEHIYDIRTALNNIDAMLVKGGLVVHITPAHGFLDHGYYQISPQLYYDFYSSRGYQIQHCYLAEMSVRKTNHSQQTFWHWDWSISRKKLISEKMLLVYFCAKKISNSVNNFEAPVQVFNDQITNSNINNESIPWGLKKVANLQPLNV</sequence>
<dbReference type="EMBL" id="NSCM01000018">
    <property type="protein sequence ID" value="RAX12165.1"/>
    <property type="molecule type" value="Genomic_DNA"/>
</dbReference>
<reference evidence="3 4" key="2">
    <citation type="journal article" date="2018" name="Int. J. Syst. Evol. Microbiol.">
        <title>Whole-genome-based revisit of Photorhabdus phylogeny: proposal for the elevation of most Photorhabdus subspecies to the species level and description of one novel species Photorhabdus bodei sp. nov., and one novel subspecies Photorhabdus laumondii subsp. clarkei subsp. nov.</title>
        <authorList>
            <person name="Machado R.A.R."/>
            <person name="Wuthrich D."/>
            <person name="Kuhnert P."/>
            <person name="Arce C.C.M."/>
            <person name="Thonen L."/>
            <person name="Ruiz C."/>
            <person name="Zhang X."/>
            <person name="Robert C.A.M."/>
            <person name="Karimi J."/>
            <person name="Kamali S."/>
            <person name="Ma J."/>
            <person name="Bruggmann R."/>
            <person name="Erb M."/>
        </authorList>
    </citation>
    <scope>NUCLEOTIDE SEQUENCE [LARGE SCALE GENOMIC DNA]</scope>
    <source>
        <strain evidence="3 4">LJ24-63</strain>
    </source>
</reference>
<reference evidence="2 5" key="3">
    <citation type="submission" date="2019-12" db="EMBL/GenBank/DDBJ databases">
        <title>Engineering Photorhabdus to improve their lethality against agricultural pests.</title>
        <authorList>
            <person name="Machado R.A.R."/>
        </authorList>
    </citation>
    <scope>NUCLEOTIDE SEQUENCE [LARGE SCALE GENOMIC DNA]</scope>
    <source>
        <strain evidence="2 5">M-CN4</strain>
    </source>
</reference>
<protein>
    <recommendedName>
        <fullName evidence="6">Methyltransferase type 11 domain-containing protein</fullName>
    </recommendedName>
</protein>